<protein>
    <submittedName>
        <fullName evidence="4">Universal stress protein</fullName>
    </submittedName>
</protein>
<proteinExistence type="inferred from homology"/>
<dbReference type="GeneID" id="33065891"/>
<feature type="region of interest" description="Disordered" evidence="2">
    <location>
        <begin position="1"/>
        <end position="31"/>
    </location>
</feature>
<evidence type="ECO:0000313" key="4">
    <source>
        <dbReference type="EMBL" id="AOT62278.1"/>
    </source>
</evidence>
<dbReference type="PANTHER" id="PTHR46268:SF6">
    <property type="entry name" value="UNIVERSAL STRESS PROTEIN UP12"/>
    <property type="match status" value="1"/>
</dbReference>
<gene>
    <name evidence="4" type="ORF">A4G23_05173</name>
</gene>
<accession>A0A1D8GA28</accession>
<dbReference type="OrthoDB" id="3404132at2"/>
<evidence type="ECO:0000313" key="5">
    <source>
        <dbReference type="Proteomes" id="UP000095349"/>
    </source>
</evidence>
<dbReference type="Pfam" id="PF00582">
    <property type="entry name" value="Usp"/>
    <property type="match status" value="2"/>
</dbReference>
<dbReference type="SUPFAM" id="SSF52402">
    <property type="entry name" value="Adenine nucleotide alpha hydrolases-like"/>
    <property type="match status" value="2"/>
</dbReference>
<dbReference type="AlphaFoldDB" id="A0A1D8GA28"/>
<dbReference type="InterPro" id="IPR006015">
    <property type="entry name" value="Universal_stress_UspA"/>
</dbReference>
<dbReference type="STRING" id="285473.A4G23_05173"/>
<dbReference type="Proteomes" id="UP000095349">
    <property type="component" value="Chromosome"/>
</dbReference>
<dbReference type="Gene3D" id="3.40.50.620">
    <property type="entry name" value="HUPs"/>
    <property type="match status" value="2"/>
</dbReference>
<feature type="domain" description="UspA" evidence="3">
    <location>
        <begin position="30"/>
        <end position="162"/>
    </location>
</feature>
<organism evidence="4 5">
    <name type="scientific">Streptomyces rubrolavendulae</name>
    <dbReference type="NCBI Taxonomy" id="285473"/>
    <lineage>
        <taxon>Bacteria</taxon>
        <taxon>Bacillati</taxon>
        <taxon>Actinomycetota</taxon>
        <taxon>Actinomycetes</taxon>
        <taxon>Kitasatosporales</taxon>
        <taxon>Streptomycetaceae</taxon>
        <taxon>Streptomyces</taxon>
    </lineage>
</organism>
<evidence type="ECO:0000256" key="1">
    <source>
        <dbReference type="ARBA" id="ARBA00008791"/>
    </source>
</evidence>
<dbReference type="PANTHER" id="PTHR46268">
    <property type="entry name" value="STRESS RESPONSE PROTEIN NHAX"/>
    <property type="match status" value="1"/>
</dbReference>
<dbReference type="PATRIC" id="fig|285473.5.peg.5447"/>
<evidence type="ECO:0000256" key="2">
    <source>
        <dbReference type="SAM" id="MobiDB-lite"/>
    </source>
</evidence>
<reference evidence="4 5" key="1">
    <citation type="submission" date="2016-09" db="EMBL/GenBank/DDBJ databases">
        <title>Streptomyces rubrolavendulae MJM4426 Genome sequencing and assembly.</title>
        <authorList>
            <person name="Kim J.-G."/>
        </authorList>
    </citation>
    <scope>NUCLEOTIDE SEQUENCE [LARGE SCALE GENOMIC DNA]</scope>
    <source>
        <strain evidence="4 5">MJM4426</strain>
    </source>
</reference>
<dbReference type="EMBL" id="CP017316">
    <property type="protein sequence ID" value="AOT62278.1"/>
    <property type="molecule type" value="Genomic_DNA"/>
</dbReference>
<sequence length="308" mass="32114">MTGPAAHGDEPAEAAGGTQDAGVPEAPGDVLVGVDPQDFPVPALAWAADEAARRRARLRLVLALPPHDSRYADSDHRRSTARWAGETALVAAAETVRSLRPRLPVVTALLDGRPAEVLCRLSEGAGLVVVGSRRLSRAEEFLSAGSVVVPVSARADCPVAVVGRPGHAAGGPRPLVVGIDGSTHSVAAAAFAFQEAALRGTSVRALWIWRWPAVPPAEEGDAVRERRRLLAGALAPLRSAHPDIGVAQEVLRGHPVEELARASADAAAVVVGRRGRGGYTGMRLGSVVHGLLHRADCPVITVPSKQRE</sequence>
<keyword evidence="5" id="KW-1185">Reference proteome</keyword>
<dbReference type="PRINTS" id="PR01438">
    <property type="entry name" value="UNVRSLSTRESS"/>
</dbReference>
<evidence type="ECO:0000259" key="3">
    <source>
        <dbReference type="Pfam" id="PF00582"/>
    </source>
</evidence>
<dbReference type="InterPro" id="IPR014729">
    <property type="entry name" value="Rossmann-like_a/b/a_fold"/>
</dbReference>
<dbReference type="InterPro" id="IPR006016">
    <property type="entry name" value="UspA"/>
</dbReference>
<dbReference type="RefSeq" id="WP_079140363.1">
    <property type="nucleotide sequence ID" value="NZ_CP017316.1"/>
</dbReference>
<name>A0A1D8GA28_9ACTN</name>
<feature type="domain" description="UspA" evidence="3">
    <location>
        <begin position="173"/>
        <end position="303"/>
    </location>
</feature>
<comment type="similarity">
    <text evidence="1">Belongs to the universal stress protein A family.</text>
</comment>
<dbReference type="KEGG" id="srn:A4G23_05173"/>